<accession>A0A811LGF4</accession>
<evidence type="ECO:0000256" key="1">
    <source>
        <dbReference type="SAM" id="MobiDB-lite"/>
    </source>
</evidence>
<feature type="chain" id="PRO_5035681880" evidence="3">
    <location>
        <begin position="22"/>
        <end position="699"/>
    </location>
</feature>
<feature type="compositionally biased region" description="Low complexity" evidence="1">
    <location>
        <begin position="458"/>
        <end position="468"/>
    </location>
</feature>
<dbReference type="Proteomes" id="UP000614601">
    <property type="component" value="Unassembled WGS sequence"/>
</dbReference>
<keyword evidence="5" id="KW-1185">Reference proteome</keyword>
<feature type="signal peptide" evidence="3">
    <location>
        <begin position="1"/>
        <end position="21"/>
    </location>
</feature>
<evidence type="ECO:0000256" key="3">
    <source>
        <dbReference type="SAM" id="SignalP"/>
    </source>
</evidence>
<dbReference type="EMBL" id="CAJFDH010000005">
    <property type="protein sequence ID" value="CAD5226265.1"/>
    <property type="molecule type" value="Genomic_DNA"/>
</dbReference>
<feature type="compositionally biased region" description="Basic and acidic residues" evidence="1">
    <location>
        <begin position="319"/>
        <end position="342"/>
    </location>
</feature>
<keyword evidence="2" id="KW-1133">Transmembrane helix</keyword>
<gene>
    <name evidence="4" type="ORF">BOKJ2_LOCUS11991</name>
</gene>
<feature type="compositionally biased region" description="Acidic residues" evidence="1">
    <location>
        <begin position="222"/>
        <end position="244"/>
    </location>
</feature>
<comment type="caution">
    <text evidence="4">The sequence shown here is derived from an EMBL/GenBank/DDBJ whole genome shotgun (WGS) entry which is preliminary data.</text>
</comment>
<evidence type="ECO:0000313" key="5">
    <source>
        <dbReference type="Proteomes" id="UP000614601"/>
    </source>
</evidence>
<sequence length="699" mass="78469">MQFNLAYEVLLLYYIIAKAVSLKCHCTNNFSRFDGLGEYIPCVNNTCDVDDEDGGCMILTVHASNKKAFRCVKNYTMNGDCENFIQSFAMGTTCRCNSSDFCNLKEFNRPKETEPNELIKKIRQKVRSLKLATYGNSFLDDDLKAHEKKVKKIIKNEKDGTAVTPGRRFKLAPAESDEFVVSKVEEETTTAKREEETTTVRSKIVEEKQYVTDVMGGQSKEVDDEEDKTEAVDDEESEQEGEDDREYKTEAEDDEEGTAEAVKAKDEKIAPEEYAKEEEEKALPEDVEEIAKAIEAIEQKMKPNENSGNKGKKTQVLEADTKPEQAVEDKADQVQAVDDKNKPLQALEQATKPAQAVVSQTGPVQAIQAKKGKENEQPEAAQEQKKQKEMKNKDQKNGRNQNTAKRSLALLLNNRQEKDEGTKIDLQGFEKEAKAKATTTVSPNNQATKQISTLPTELQSSSSSTQLRTSKRSSKPPTEPQTSNVAPTPPINPQQPKTSSSSPTKPQPKASSTSSTTALESQPVKPETFEEMQDWLEGNEGKKKNCEENPEVKRTFLLEGEEGNDNDNNTIRISNPDKATILKLTNNTDSTNSSITEILKDNITEALKENNEVEELWSNEVKPVVIKLPFRPTVVEKQVNEDKARHQLAMITRMMNLRARKEMAKRENQQKVKSFVKKIEINILVLVALTMLLFLCCGF</sequence>
<keyword evidence="3" id="KW-0732">Signal</keyword>
<evidence type="ECO:0000313" key="4">
    <source>
        <dbReference type="EMBL" id="CAD5226265.1"/>
    </source>
</evidence>
<dbReference type="Proteomes" id="UP000783686">
    <property type="component" value="Unassembled WGS sequence"/>
</dbReference>
<feature type="compositionally biased region" description="Basic and acidic residues" evidence="1">
    <location>
        <begin position="415"/>
        <end position="435"/>
    </location>
</feature>
<organism evidence="4 5">
    <name type="scientific">Bursaphelenchus okinawaensis</name>
    <dbReference type="NCBI Taxonomy" id="465554"/>
    <lineage>
        <taxon>Eukaryota</taxon>
        <taxon>Metazoa</taxon>
        <taxon>Ecdysozoa</taxon>
        <taxon>Nematoda</taxon>
        <taxon>Chromadorea</taxon>
        <taxon>Rhabditida</taxon>
        <taxon>Tylenchina</taxon>
        <taxon>Tylenchomorpha</taxon>
        <taxon>Aphelenchoidea</taxon>
        <taxon>Aphelenchoididae</taxon>
        <taxon>Bursaphelenchus</taxon>
    </lineage>
</organism>
<protein>
    <submittedName>
        <fullName evidence="4">Uncharacterized protein</fullName>
    </submittedName>
</protein>
<evidence type="ECO:0000256" key="2">
    <source>
        <dbReference type="SAM" id="Phobius"/>
    </source>
</evidence>
<feature type="region of interest" description="Disordered" evidence="1">
    <location>
        <begin position="212"/>
        <end position="286"/>
    </location>
</feature>
<reference evidence="4" key="1">
    <citation type="submission" date="2020-09" db="EMBL/GenBank/DDBJ databases">
        <authorList>
            <person name="Kikuchi T."/>
        </authorList>
    </citation>
    <scope>NUCLEOTIDE SEQUENCE</scope>
    <source>
        <strain evidence="4">SH1</strain>
    </source>
</reference>
<feature type="compositionally biased region" description="Basic and acidic residues" evidence="1">
    <location>
        <begin position="262"/>
        <end position="286"/>
    </location>
</feature>
<keyword evidence="2" id="KW-0812">Transmembrane</keyword>
<feature type="region of interest" description="Disordered" evidence="1">
    <location>
        <begin position="298"/>
        <end position="526"/>
    </location>
</feature>
<name>A0A811LGF4_9BILA</name>
<proteinExistence type="predicted"/>
<feature type="compositionally biased region" description="Basic and acidic residues" evidence="1">
    <location>
        <begin position="371"/>
        <end position="397"/>
    </location>
</feature>
<dbReference type="OrthoDB" id="10677452at2759"/>
<feature type="compositionally biased region" description="Low complexity" evidence="1">
    <location>
        <begin position="494"/>
        <end position="518"/>
    </location>
</feature>
<keyword evidence="2" id="KW-0472">Membrane</keyword>
<feature type="transmembrane region" description="Helical" evidence="2">
    <location>
        <begin position="679"/>
        <end position="697"/>
    </location>
</feature>
<dbReference type="AlphaFoldDB" id="A0A811LGF4"/>
<feature type="compositionally biased region" description="Polar residues" evidence="1">
    <location>
        <begin position="437"/>
        <end position="457"/>
    </location>
</feature>
<dbReference type="EMBL" id="CAJFCW020000005">
    <property type="protein sequence ID" value="CAG9121965.1"/>
    <property type="molecule type" value="Genomic_DNA"/>
</dbReference>